<reference evidence="7 8" key="1">
    <citation type="journal article" date="2019" name="Nat. Ecol. Evol.">
        <title>Megaphylogeny resolves global patterns of mushroom evolution.</title>
        <authorList>
            <person name="Varga T."/>
            <person name="Krizsan K."/>
            <person name="Foldi C."/>
            <person name="Dima B."/>
            <person name="Sanchez-Garcia M."/>
            <person name="Sanchez-Ramirez S."/>
            <person name="Szollosi G.J."/>
            <person name="Szarkandi J.G."/>
            <person name="Papp V."/>
            <person name="Albert L."/>
            <person name="Andreopoulos W."/>
            <person name="Angelini C."/>
            <person name="Antonin V."/>
            <person name="Barry K.W."/>
            <person name="Bougher N.L."/>
            <person name="Buchanan P."/>
            <person name="Buyck B."/>
            <person name="Bense V."/>
            <person name="Catcheside P."/>
            <person name="Chovatia M."/>
            <person name="Cooper J."/>
            <person name="Damon W."/>
            <person name="Desjardin D."/>
            <person name="Finy P."/>
            <person name="Geml J."/>
            <person name="Haridas S."/>
            <person name="Hughes K."/>
            <person name="Justo A."/>
            <person name="Karasinski D."/>
            <person name="Kautmanova I."/>
            <person name="Kiss B."/>
            <person name="Kocsube S."/>
            <person name="Kotiranta H."/>
            <person name="LaButti K.M."/>
            <person name="Lechner B.E."/>
            <person name="Liimatainen K."/>
            <person name="Lipzen A."/>
            <person name="Lukacs Z."/>
            <person name="Mihaltcheva S."/>
            <person name="Morgado L.N."/>
            <person name="Niskanen T."/>
            <person name="Noordeloos M.E."/>
            <person name="Ohm R.A."/>
            <person name="Ortiz-Santana B."/>
            <person name="Ovrebo C."/>
            <person name="Racz N."/>
            <person name="Riley R."/>
            <person name="Savchenko A."/>
            <person name="Shiryaev A."/>
            <person name="Soop K."/>
            <person name="Spirin V."/>
            <person name="Szebenyi C."/>
            <person name="Tomsovsky M."/>
            <person name="Tulloss R.E."/>
            <person name="Uehling J."/>
            <person name="Grigoriev I.V."/>
            <person name="Vagvolgyi C."/>
            <person name="Papp T."/>
            <person name="Martin F.M."/>
            <person name="Miettinen O."/>
            <person name="Hibbett D.S."/>
            <person name="Nagy L.G."/>
        </authorList>
    </citation>
    <scope>NUCLEOTIDE SEQUENCE [LARGE SCALE GENOMIC DNA]</scope>
    <source>
        <strain evidence="7 8">CBS 309.79</strain>
    </source>
</reference>
<dbReference type="PANTHER" id="PTHR15590:SF0">
    <property type="entry name" value="CX9C MOTIF-CONTAINING PROTEIN 4"/>
    <property type="match status" value="1"/>
</dbReference>
<evidence type="ECO:0000256" key="4">
    <source>
        <dbReference type="ARBA" id="ARBA00023128"/>
    </source>
</evidence>
<protein>
    <recommendedName>
        <fullName evidence="3">Cx9C motif-containing protein 4, mitochondrial</fullName>
    </recommendedName>
</protein>
<feature type="disulfide bond" evidence="6">
    <location>
        <begin position="8"/>
        <end position="39"/>
    </location>
</feature>
<keyword evidence="8" id="KW-1185">Reference proteome</keyword>
<dbReference type="Proteomes" id="UP000305067">
    <property type="component" value="Unassembled WGS sequence"/>
</dbReference>
<accession>A0A5C3QAB2</accession>
<dbReference type="SUPFAM" id="SSF47072">
    <property type="entry name" value="Cysteine alpha-hairpin motif"/>
    <property type="match status" value="1"/>
</dbReference>
<evidence type="ECO:0000313" key="8">
    <source>
        <dbReference type="Proteomes" id="UP000305067"/>
    </source>
</evidence>
<feature type="disulfide bond" evidence="6">
    <location>
        <begin position="40"/>
        <end position="56"/>
    </location>
</feature>
<evidence type="ECO:0000256" key="1">
    <source>
        <dbReference type="ARBA" id="ARBA00004569"/>
    </source>
</evidence>
<dbReference type="PANTHER" id="PTHR15590">
    <property type="entry name" value="CX9C MOTIF-CONTAINING PROTEIN 4"/>
    <property type="match status" value="1"/>
</dbReference>
<gene>
    <name evidence="7" type="ORF">BDV98DRAFT_574657</name>
</gene>
<evidence type="ECO:0000256" key="3">
    <source>
        <dbReference type="ARBA" id="ARBA00019406"/>
    </source>
</evidence>
<evidence type="ECO:0000256" key="2">
    <source>
        <dbReference type="ARBA" id="ARBA00009858"/>
    </source>
</evidence>
<dbReference type="STRING" id="1884261.A0A5C3QAB2"/>
<feature type="disulfide bond" evidence="6">
    <location>
        <begin position="18"/>
        <end position="29"/>
    </location>
</feature>
<comment type="subcellular location">
    <subcellularLocation>
        <location evidence="1">Mitochondrion intermembrane space</location>
    </subcellularLocation>
</comment>
<dbReference type="Pfam" id="PF08991">
    <property type="entry name" value="CMC4"/>
    <property type="match status" value="1"/>
</dbReference>
<dbReference type="InterPro" id="IPR027179">
    <property type="entry name" value="CMC4"/>
</dbReference>
<evidence type="ECO:0000256" key="5">
    <source>
        <dbReference type="ARBA" id="ARBA00023157"/>
    </source>
</evidence>
<evidence type="ECO:0000313" key="7">
    <source>
        <dbReference type="EMBL" id="TFK97330.1"/>
    </source>
</evidence>
<name>A0A5C3QAB2_9AGAR</name>
<sequence length="76" mass="8550">MSSDEPGCQAEACALQTCLNKNTYSPDKCNERVKQLYLCCQRFYKETDDKGESTACPMPRVVERWLKDHGGGAKSK</sequence>
<dbReference type="InterPro" id="IPR009069">
    <property type="entry name" value="Cys_alpha_HP_mot_SF"/>
</dbReference>
<dbReference type="AlphaFoldDB" id="A0A5C3QAB2"/>
<keyword evidence="5 6" id="KW-1015">Disulfide bond</keyword>
<keyword evidence="4" id="KW-0496">Mitochondrion</keyword>
<dbReference type="OrthoDB" id="13601at2759"/>
<evidence type="ECO:0000256" key="6">
    <source>
        <dbReference type="PIRSR" id="PIRSR627179-50"/>
    </source>
</evidence>
<proteinExistence type="inferred from homology"/>
<dbReference type="GO" id="GO:0005758">
    <property type="term" value="C:mitochondrial intermembrane space"/>
    <property type="evidence" value="ECO:0007669"/>
    <property type="project" value="UniProtKB-SubCell"/>
</dbReference>
<dbReference type="PROSITE" id="PS51808">
    <property type="entry name" value="CHCH"/>
    <property type="match status" value="1"/>
</dbReference>
<dbReference type="Gene3D" id="1.10.287.1130">
    <property type="entry name" value="CytochromE C oxidase copper chaperone"/>
    <property type="match status" value="1"/>
</dbReference>
<comment type="similarity">
    <text evidence="2">Belongs to the CMC4 family.</text>
</comment>
<dbReference type="EMBL" id="ML178848">
    <property type="protein sequence ID" value="TFK97330.1"/>
    <property type="molecule type" value="Genomic_DNA"/>
</dbReference>
<organism evidence="7 8">
    <name type="scientific">Pterulicium gracile</name>
    <dbReference type="NCBI Taxonomy" id="1884261"/>
    <lineage>
        <taxon>Eukaryota</taxon>
        <taxon>Fungi</taxon>
        <taxon>Dikarya</taxon>
        <taxon>Basidiomycota</taxon>
        <taxon>Agaricomycotina</taxon>
        <taxon>Agaricomycetes</taxon>
        <taxon>Agaricomycetidae</taxon>
        <taxon>Agaricales</taxon>
        <taxon>Pleurotineae</taxon>
        <taxon>Pterulaceae</taxon>
        <taxon>Pterulicium</taxon>
    </lineage>
</organism>